<name>A0A368GDU0_ANCCA</name>
<protein>
    <recommendedName>
        <fullName evidence="6">Major facilitator superfamily (MFS) profile domain-containing protein</fullName>
    </recommendedName>
</protein>
<evidence type="ECO:0000256" key="5">
    <source>
        <dbReference type="SAM" id="Phobius"/>
    </source>
</evidence>
<dbReference type="AlphaFoldDB" id="A0A368GDU0"/>
<evidence type="ECO:0000256" key="4">
    <source>
        <dbReference type="ARBA" id="ARBA00023136"/>
    </source>
</evidence>
<evidence type="ECO:0000313" key="7">
    <source>
        <dbReference type="EMBL" id="RCN41175.1"/>
    </source>
</evidence>
<comment type="subcellular location">
    <subcellularLocation>
        <location evidence="1">Membrane</location>
        <topology evidence="1">Multi-pass membrane protein</topology>
    </subcellularLocation>
</comment>
<evidence type="ECO:0000259" key="6">
    <source>
        <dbReference type="PROSITE" id="PS50850"/>
    </source>
</evidence>
<dbReference type="EMBL" id="JOJR01000248">
    <property type="protein sequence ID" value="RCN41175.1"/>
    <property type="molecule type" value="Genomic_DNA"/>
</dbReference>
<dbReference type="InterPro" id="IPR036259">
    <property type="entry name" value="MFS_trans_sf"/>
</dbReference>
<dbReference type="PROSITE" id="PS50850">
    <property type="entry name" value="MFS"/>
    <property type="match status" value="1"/>
</dbReference>
<dbReference type="OrthoDB" id="4142200at2759"/>
<evidence type="ECO:0000256" key="3">
    <source>
        <dbReference type="ARBA" id="ARBA00022989"/>
    </source>
</evidence>
<feature type="transmembrane region" description="Helical" evidence="5">
    <location>
        <begin position="12"/>
        <end position="30"/>
    </location>
</feature>
<accession>A0A368GDU0</accession>
<evidence type="ECO:0000256" key="2">
    <source>
        <dbReference type="ARBA" id="ARBA00022692"/>
    </source>
</evidence>
<gene>
    <name evidence="7" type="ORF">ANCCAN_12910</name>
</gene>
<dbReference type="PANTHER" id="PTHR23503">
    <property type="entry name" value="SOLUTE CARRIER FAMILY 2"/>
    <property type="match status" value="1"/>
</dbReference>
<dbReference type="SUPFAM" id="SSF103473">
    <property type="entry name" value="MFS general substrate transporter"/>
    <property type="match status" value="1"/>
</dbReference>
<dbReference type="Gene3D" id="1.20.1250.20">
    <property type="entry name" value="MFS general substrate transporter like domains"/>
    <property type="match status" value="1"/>
</dbReference>
<dbReference type="InterPro" id="IPR005828">
    <property type="entry name" value="MFS_sugar_transport-like"/>
</dbReference>
<reference evidence="7 8" key="1">
    <citation type="submission" date="2014-10" db="EMBL/GenBank/DDBJ databases">
        <title>Draft genome of the hookworm Ancylostoma caninum.</title>
        <authorList>
            <person name="Mitreva M."/>
        </authorList>
    </citation>
    <scope>NUCLEOTIDE SEQUENCE [LARGE SCALE GENOMIC DNA]</scope>
    <source>
        <strain evidence="7 8">Baltimore</strain>
    </source>
</reference>
<dbReference type="InterPro" id="IPR045263">
    <property type="entry name" value="GLUT"/>
</dbReference>
<dbReference type="InterPro" id="IPR020846">
    <property type="entry name" value="MFS_dom"/>
</dbReference>
<keyword evidence="2 5" id="KW-0812">Transmembrane</keyword>
<dbReference type="Pfam" id="PF00083">
    <property type="entry name" value="Sugar_tr"/>
    <property type="match status" value="1"/>
</dbReference>
<comment type="caution">
    <text evidence="7">The sequence shown here is derived from an EMBL/GenBank/DDBJ whole genome shotgun (WGS) entry which is preliminary data.</text>
</comment>
<keyword evidence="4 5" id="KW-0472">Membrane</keyword>
<dbReference type="GO" id="GO:0016020">
    <property type="term" value="C:membrane"/>
    <property type="evidence" value="ECO:0007669"/>
    <property type="project" value="UniProtKB-SubCell"/>
</dbReference>
<evidence type="ECO:0000313" key="8">
    <source>
        <dbReference type="Proteomes" id="UP000252519"/>
    </source>
</evidence>
<evidence type="ECO:0000256" key="1">
    <source>
        <dbReference type="ARBA" id="ARBA00004141"/>
    </source>
</evidence>
<feature type="transmembrane region" description="Helical" evidence="5">
    <location>
        <begin position="42"/>
        <end position="65"/>
    </location>
</feature>
<sequence>MCPLPDSGFSWLWNLIVNVWFVGFFVGIWVSRVMSDKYGRKVAFLVGNVLNVIGSAARCLAILLHSPETLLGARILCGFATAIGYCALVLYLQVPSSS</sequence>
<dbReference type="GO" id="GO:0015149">
    <property type="term" value="F:hexose transmembrane transporter activity"/>
    <property type="evidence" value="ECO:0007669"/>
    <property type="project" value="TreeGrafter"/>
</dbReference>
<dbReference type="STRING" id="29170.A0A368GDU0"/>
<feature type="transmembrane region" description="Helical" evidence="5">
    <location>
        <begin position="71"/>
        <end position="92"/>
    </location>
</feature>
<dbReference type="Proteomes" id="UP000252519">
    <property type="component" value="Unassembled WGS sequence"/>
</dbReference>
<proteinExistence type="predicted"/>
<organism evidence="7 8">
    <name type="scientific">Ancylostoma caninum</name>
    <name type="common">Dog hookworm</name>
    <dbReference type="NCBI Taxonomy" id="29170"/>
    <lineage>
        <taxon>Eukaryota</taxon>
        <taxon>Metazoa</taxon>
        <taxon>Ecdysozoa</taxon>
        <taxon>Nematoda</taxon>
        <taxon>Chromadorea</taxon>
        <taxon>Rhabditida</taxon>
        <taxon>Rhabditina</taxon>
        <taxon>Rhabditomorpha</taxon>
        <taxon>Strongyloidea</taxon>
        <taxon>Ancylostomatidae</taxon>
        <taxon>Ancylostomatinae</taxon>
        <taxon>Ancylostoma</taxon>
    </lineage>
</organism>
<feature type="domain" description="Major facilitator superfamily (MFS) profile" evidence="6">
    <location>
        <begin position="1"/>
        <end position="98"/>
    </location>
</feature>
<dbReference type="PANTHER" id="PTHR23503:SF29">
    <property type="entry name" value="MAJOR FACILITATOR SUPERFAMILY (MFS) PROFILE DOMAIN-CONTAINING PROTEIN"/>
    <property type="match status" value="1"/>
</dbReference>
<keyword evidence="3 5" id="KW-1133">Transmembrane helix</keyword>
<keyword evidence="8" id="KW-1185">Reference proteome</keyword>